<comment type="caution">
    <text evidence="5">The sequence shown here is derived from an EMBL/GenBank/DDBJ whole genome shotgun (WGS) entry which is preliminary data.</text>
</comment>
<organism evidence="5 6">
    <name type="scientific">Cladophialophora chaetospira</name>
    <dbReference type="NCBI Taxonomy" id="386627"/>
    <lineage>
        <taxon>Eukaryota</taxon>
        <taxon>Fungi</taxon>
        <taxon>Dikarya</taxon>
        <taxon>Ascomycota</taxon>
        <taxon>Pezizomycotina</taxon>
        <taxon>Eurotiomycetes</taxon>
        <taxon>Chaetothyriomycetidae</taxon>
        <taxon>Chaetothyriales</taxon>
        <taxon>Herpotrichiellaceae</taxon>
        <taxon>Cladophialophora</taxon>
    </lineage>
</organism>
<dbReference type="EMBL" id="JAPDRK010000006">
    <property type="protein sequence ID" value="KAJ9611381.1"/>
    <property type="molecule type" value="Genomic_DNA"/>
</dbReference>
<keyword evidence="6" id="KW-1185">Reference proteome</keyword>
<evidence type="ECO:0000313" key="6">
    <source>
        <dbReference type="Proteomes" id="UP001172673"/>
    </source>
</evidence>
<proteinExistence type="inferred from homology"/>
<keyword evidence="3" id="KW-1133">Transmembrane helix</keyword>
<keyword evidence="3" id="KW-0472">Membrane</keyword>
<dbReference type="InterPro" id="IPR036259">
    <property type="entry name" value="MFS_trans_sf"/>
</dbReference>
<feature type="domain" description="Major facilitator superfamily (MFS) profile" evidence="4">
    <location>
        <begin position="256"/>
        <end position="453"/>
    </location>
</feature>
<feature type="transmembrane region" description="Helical" evidence="3">
    <location>
        <begin position="347"/>
        <end position="370"/>
    </location>
</feature>
<feature type="transmembrane region" description="Helical" evidence="3">
    <location>
        <begin position="290"/>
        <end position="310"/>
    </location>
</feature>
<evidence type="ECO:0000256" key="3">
    <source>
        <dbReference type="SAM" id="Phobius"/>
    </source>
</evidence>
<keyword evidence="3" id="KW-0812">Transmembrane</keyword>
<feature type="transmembrane region" description="Helical" evidence="3">
    <location>
        <begin position="125"/>
        <end position="144"/>
    </location>
</feature>
<evidence type="ECO:0000259" key="4">
    <source>
        <dbReference type="PROSITE" id="PS50850"/>
    </source>
</evidence>
<gene>
    <name evidence="5" type="ORF">H2200_004565</name>
</gene>
<dbReference type="PANTHER" id="PTHR11360">
    <property type="entry name" value="MONOCARBOXYLATE TRANSPORTER"/>
    <property type="match status" value="1"/>
</dbReference>
<dbReference type="InterPro" id="IPR011701">
    <property type="entry name" value="MFS"/>
</dbReference>
<dbReference type="GO" id="GO:0016020">
    <property type="term" value="C:membrane"/>
    <property type="evidence" value="ECO:0007669"/>
    <property type="project" value="UniProtKB-SubCell"/>
</dbReference>
<dbReference type="InterPro" id="IPR020846">
    <property type="entry name" value="MFS_dom"/>
</dbReference>
<feature type="transmembrane region" description="Helical" evidence="3">
    <location>
        <begin position="98"/>
        <end position="118"/>
    </location>
</feature>
<dbReference type="Proteomes" id="UP001172673">
    <property type="component" value="Unassembled WGS sequence"/>
</dbReference>
<evidence type="ECO:0000313" key="5">
    <source>
        <dbReference type="EMBL" id="KAJ9611381.1"/>
    </source>
</evidence>
<feature type="transmembrane region" description="Helical" evidence="3">
    <location>
        <begin position="424"/>
        <end position="444"/>
    </location>
</feature>
<dbReference type="PANTHER" id="PTHR11360:SF305">
    <property type="entry name" value="MAJOR FACILITATOR SUPERFAMILY (MFS) PROFILE DOMAIN-CONTAINING PROTEIN"/>
    <property type="match status" value="1"/>
</dbReference>
<feature type="transmembrane region" description="Helical" evidence="3">
    <location>
        <begin position="322"/>
        <end position="341"/>
    </location>
</feature>
<dbReference type="Gene3D" id="1.20.1250.20">
    <property type="entry name" value="MFS general substrate transporter like domains"/>
    <property type="match status" value="2"/>
</dbReference>
<dbReference type="PROSITE" id="PS50850">
    <property type="entry name" value="MFS"/>
    <property type="match status" value="1"/>
</dbReference>
<comment type="similarity">
    <text evidence="2">Belongs to the major facilitator superfamily. Monocarboxylate porter (TC 2.A.1.13) family.</text>
</comment>
<evidence type="ECO:0000256" key="2">
    <source>
        <dbReference type="ARBA" id="ARBA00006727"/>
    </source>
</evidence>
<sequence>MSSTTTGLEIIHPRIGLSTQSDQDQIHHIGDIAQLDFDDTAPENAVTALPDGGYGWVVVLACSVLTFWFSGLSGAWGIIQTALLSSTLKDTATSTTAFVGSLGITICVAFGLVAVRFMRLIGVRYAATLGISLLGIGALTSGFTTSNVAGLFQTYGVVLGVGDCLCYTASNVMPTQYFSRRLGLANALVKFGGGLGATILSISLNSLINRVGVAWAFRILGITTLATGIPAALAIKERTPLPKVPIMDFALFKNIPFTAVFLAGASLTFTLFVSPFFLPLFAQSIGLSSNVGAGLVAGFNACNMIGRFIAGPLCDRIGPLNTFAITVVLNAVTTLAIWPVSSTLPPLVVFATLNGISNGAFFTTLPTVVVSMVDPSRAATGMSLSITGWTAGYLLGTPIAGYLLEASGAAKSGDGGVDAYRSAIFYAGGVAMVSAGFVLVARLVTERKLLKRV</sequence>
<feature type="transmembrane region" description="Helical" evidence="3">
    <location>
        <begin position="54"/>
        <end position="78"/>
    </location>
</feature>
<protein>
    <recommendedName>
        <fullName evidence="4">Major facilitator superfamily (MFS) profile domain-containing protein</fullName>
    </recommendedName>
</protein>
<comment type="subcellular location">
    <subcellularLocation>
        <location evidence="1">Membrane</location>
        <topology evidence="1">Multi-pass membrane protein</topology>
    </subcellularLocation>
</comment>
<dbReference type="SUPFAM" id="SSF103473">
    <property type="entry name" value="MFS general substrate transporter"/>
    <property type="match status" value="1"/>
</dbReference>
<dbReference type="Pfam" id="PF07690">
    <property type="entry name" value="MFS_1"/>
    <property type="match status" value="1"/>
</dbReference>
<feature type="transmembrane region" description="Helical" evidence="3">
    <location>
        <begin position="150"/>
        <end position="170"/>
    </location>
</feature>
<feature type="transmembrane region" description="Helical" evidence="3">
    <location>
        <begin position="182"/>
        <end position="203"/>
    </location>
</feature>
<evidence type="ECO:0000256" key="1">
    <source>
        <dbReference type="ARBA" id="ARBA00004141"/>
    </source>
</evidence>
<dbReference type="GO" id="GO:0022857">
    <property type="term" value="F:transmembrane transporter activity"/>
    <property type="evidence" value="ECO:0007669"/>
    <property type="project" value="InterPro"/>
</dbReference>
<dbReference type="InterPro" id="IPR050327">
    <property type="entry name" value="Proton-linked_MCT"/>
</dbReference>
<feature type="transmembrane region" description="Helical" evidence="3">
    <location>
        <begin position="255"/>
        <end position="278"/>
    </location>
</feature>
<dbReference type="AlphaFoldDB" id="A0AA38XDC2"/>
<feature type="transmembrane region" description="Helical" evidence="3">
    <location>
        <begin position="382"/>
        <end position="404"/>
    </location>
</feature>
<name>A0AA38XDC2_9EURO</name>
<reference evidence="5" key="1">
    <citation type="submission" date="2022-10" db="EMBL/GenBank/DDBJ databases">
        <title>Culturing micro-colonial fungi from biological soil crusts in the Mojave desert and describing Neophaeococcomyces mojavensis, and introducing the new genera and species Taxawa tesnikishii.</title>
        <authorList>
            <person name="Kurbessoian T."/>
            <person name="Stajich J.E."/>
        </authorList>
    </citation>
    <scope>NUCLEOTIDE SEQUENCE</scope>
    <source>
        <strain evidence="5">TK_41</strain>
    </source>
</reference>
<feature type="transmembrane region" description="Helical" evidence="3">
    <location>
        <begin position="215"/>
        <end position="235"/>
    </location>
</feature>
<accession>A0AA38XDC2</accession>